<evidence type="ECO:0000313" key="2">
    <source>
        <dbReference type="EMBL" id="NRN69254.1"/>
    </source>
</evidence>
<evidence type="ECO:0000259" key="1">
    <source>
        <dbReference type="PROSITE" id="PS50943"/>
    </source>
</evidence>
<evidence type="ECO:0000313" key="3">
    <source>
        <dbReference type="Proteomes" id="UP000763557"/>
    </source>
</evidence>
<organism evidence="2 3">
    <name type="scientific">Kibdelosporangium persicum</name>
    <dbReference type="NCBI Taxonomy" id="2698649"/>
    <lineage>
        <taxon>Bacteria</taxon>
        <taxon>Bacillati</taxon>
        <taxon>Actinomycetota</taxon>
        <taxon>Actinomycetes</taxon>
        <taxon>Pseudonocardiales</taxon>
        <taxon>Pseudonocardiaceae</taxon>
        <taxon>Kibdelosporangium</taxon>
    </lineage>
</organism>
<dbReference type="Pfam" id="PF19054">
    <property type="entry name" value="DUF5753"/>
    <property type="match status" value="1"/>
</dbReference>
<keyword evidence="3" id="KW-1185">Reference proteome</keyword>
<proteinExistence type="predicted"/>
<dbReference type="SUPFAM" id="SSF47413">
    <property type="entry name" value="lambda repressor-like DNA-binding domains"/>
    <property type="match status" value="1"/>
</dbReference>
<feature type="domain" description="HTH cro/C1-type" evidence="1">
    <location>
        <begin position="18"/>
        <end position="73"/>
    </location>
</feature>
<name>A0ABX2FDP6_9PSEU</name>
<dbReference type="RefSeq" id="WP_312873110.1">
    <property type="nucleotide sequence ID" value="NZ_JAAATY010000025.1"/>
</dbReference>
<gene>
    <name evidence="2" type="ORF">GC106_65110</name>
</gene>
<protein>
    <submittedName>
        <fullName evidence="2">Transcriptional regulator</fullName>
    </submittedName>
</protein>
<comment type="caution">
    <text evidence="2">The sequence shown here is derived from an EMBL/GenBank/DDBJ whole genome shotgun (WGS) entry which is preliminary data.</text>
</comment>
<dbReference type="Pfam" id="PF13560">
    <property type="entry name" value="HTH_31"/>
    <property type="match status" value="1"/>
</dbReference>
<dbReference type="Gene3D" id="1.10.260.40">
    <property type="entry name" value="lambda repressor-like DNA-binding domains"/>
    <property type="match status" value="1"/>
</dbReference>
<dbReference type="EMBL" id="JAAATY010000025">
    <property type="protein sequence ID" value="NRN69254.1"/>
    <property type="molecule type" value="Genomic_DNA"/>
</dbReference>
<dbReference type="InterPro" id="IPR001387">
    <property type="entry name" value="Cro/C1-type_HTH"/>
</dbReference>
<reference evidence="2 3" key="1">
    <citation type="submission" date="2020-01" db="EMBL/GenBank/DDBJ databases">
        <title>Kibdelosporangium persica a novel Actinomycetes from a hot desert in Iran.</title>
        <authorList>
            <person name="Safaei N."/>
            <person name="Zaburannyi N."/>
            <person name="Mueller R."/>
            <person name="Wink J."/>
        </authorList>
    </citation>
    <scope>NUCLEOTIDE SEQUENCE [LARGE SCALE GENOMIC DNA]</scope>
    <source>
        <strain evidence="2 3">4NS15</strain>
    </source>
</reference>
<dbReference type="SMART" id="SM00530">
    <property type="entry name" value="HTH_XRE"/>
    <property type="match status" value="1"/>
</dbReference>
<dbReference type="Proteomes" id="UP000763557">
    <property type="component" value="Unassembled WGS sequence"/>
</dbReference>
<accession>A0ABX2FDP6</accession>
<dbReference type="CDD" id="cd00093">
    <property type="entry name" value="HTH_XRE"/>
    <property type="match status" value="1"/>
</dbReference>
<sequence>MTEPSRSTFLRRKLGAKLKRMREQAKMSLDDAAPRLDKTRSTLHRIEKGETRADVHLIRSMMDVYDIFDADLVEEARAAAKTPWYRAYGFKDLGYVDVETEAARVREFQPVDISGLLQTPAYMRALFDAYHRGGPLTMENDLKVRSIRRRRLTSKDRPLQLTSLIYEAALHREVGGAEVMREQLRHLVEVSELPTVTLQIVPLKALYVPNGVFTLLGFEDPADPEMLYVEYPTGSLHIEDESEVHEAKLVFEQVHAKSLSPTDSVALIERLIS</sequence>
<dbReference type="InterPro" id="IPR043917">
    <property type="entry name" value="DUF5753"/>
</dbReference>
<dbReference type="InterPro" id="IPR010982">
    <property type="entry name" value="Lambda_DNA-bd_dom_sf"/>
</dbReference>
<dbReference type="PROSITE" id="PS50943">
    <property type="entry name" value="HTH_CROC1"/>
    <property type="match status" value="1"/>
</dbReference>